<comment type="caution">
    <text evidence="1">The sequence shown here is derived from an EMBL/GenBank/DDBJ whole genome shotgun (WGS) entry which is preliminary data.</text>
</comment>
<organism evidence="1 2">
    <name type="scientific">Cytobacillus purgationiresistens</name>
    <dbReference type="NCBI Taxonomy" id="863449"/>
    <lineage>
        <taxon>Bacteria</taxon>
        <taxon>Bacillati</taxon>
        <taxon>Bacillota</taxon>
        <taxon>Bacilli</taxon>
        <taxon>Bacillales</taxon>
        <taxon>Bacillaceae</taxon>
        <taxon>Cytobacillus</taxon>
    </lineage>
</organism>
<evidence type="ECO:0000313" key="1">
    <source>
        <dbReference type="EMBL" id="MDQ0271152.1"/>
    </source>
</evidence>
<gene>
    <name evidence="1" type="ORF">J2S17_003040</name>
</gene>
<sequence>MIMKKEGIFTIKKEGSFYRVYRKRKRIGRFLLLSEAEKYFRKRIEKEEKTMQAIFIGYDIPLALDIKWDEIMPILSKAFKAIQYEGDTVHIINNNESDITFVQTLLLAYNTHRDINLTLDVFKVNESLLKA</sequence>
<keyword evidence="2" id="KW-1185">Reference proteome</keyword>
<dbReference type="Proteomes" id="UP001238088">
    <property type="component" value="Unassembled WGS sequence"/>
</dbReference>
<proteinExistence type="predicted"/>
<evidence type="ECO:0000313" key="2">
    <source>
        <dbReference type="Proteomes" id="UP001238088"/>
    </source>
</evidence>
<name>A0ABU0AIR1_9BACI</name>
<dbReference type="EMBL" id="JAUSUB010000013">
    <property type="protein sequence ID" value="MDQ0271152.1"/>
    <property type="molecule type" value="Genomic_DNA"/>
</dbReference>
<accession>A0ABU0AIR1</accession>
<reference evidence="1 2" key="1">
    <citation type="submission" date="2023-07" db="EMBL/GenBank/DDBJ databases">
        <title>Genomic Encyclopedia of Type Strains, Phase IV (KMG-IV): sequencing the most valuable type-strain genomes for metagenomic binning, comparative biology and taxonomic classification.</title>
        <authorList>
            <person name="Goeker M."/>
        </authorList>
    </citation>
    <scope>NUCLEOTIDE SEQUENCE [LARGE SCALE GENOMIC DNA]</scope>
    <source>
        <strain evidence="1 2">DSM 23494</strain>
    </source>
</reference>
<protein>
    <submittedName>
        <fullName evidence="1">Uncharacterized protein</fullName>
    </submittedName>
</protein>
<dbReference type="RefSeq" id="WP_307476139.1">
    <property type="nucleotide sequence ID" value="NZ_JAUSUB010000013.1"/>
</dbReference>